<dbReference type="AlphaFoldDB" id="A0A2B7ZCS9"/>
<protein>
    <submittedName>
        <fullName evidence="3">Uncharacterized protein</fullName>
    </submittedName>
</protein>
<dbReference type="EMBL" id="PDND01000155">
    <property type="protein sequence ID" value="PGH30812.1"/>
    <property type="molecule type" value="Genomic_DNA"/>
</dbReference>
<keyword evidence="2" id="KW-0812">Transmembrane</keyword>
<evidence type="ECO:0000313" key="3">
    <source>
        <dbReference type="EMBL" id="PGH30812.1"/>
    </source>
</evidence>
<evidence type="ECO:0000256" key="2">
    <source>
        <dbReference type="SAM" id="Phobius"/>
    </source>
</evidence>
<comment type="caution">
    <text evidence="3">The sequence shown here is derived from an EMBL/GenBank/DDBJ whole genome shotgun (WGS) entry which is preliminary data.</text>
</comment>
<gene>
    <name evidence="3" type="ORF">GX50_06440</name>
</gene>
<feature type="compositionally biased region" description="Basic and acidic residues" evidence="1">
    <location>
        <begin position="37"/>
        <end position="60"/>
    </location>
</feature>
<feature type="transmembrane region" description="Helical" evidence="2">
    <location>
        <begin position="6"/>
        <end position="27"/>
    </location>
</feature>
<dbReference type="Proteomes" id="UP000226031">
    <property type="component" value="Unassembled WGS sequence"/>
</dbReference>
<evidence type="ECO:0000256" key="1">
    <source>
        <dbReference type="SAM" id="MobiDB-lite"/>
    </source>
</evidence>
<feature type="region of interest" description="Disordered" evidence="1">
    <location>
        <begin position="37"/>
        <end position="84"/>
    </location>
</feature>
<reference evidence="3 4" key="1">
    <citation type="submission" date="2017-10" db="EMBL/GenBank/DDBJ databases">
        <title>Comparative genomics in systemic dimorphic fungi from Ajellomycetaceae.</title>
        <authorList>
            <person name="Munoz J.F."/>
            <person name="Mcewen J.G."/>
            <person name="Clay O.K."/>
            <person name="Cuomo C.A."/>
        </authorList>
    </citation>
    <scope>NUCLEOTIDE SEQUENCE [LARGE SCALE GENOMIC DNA]</scope>
    <source>
        <strain evidence="3 4">UAMH4076</strain>
    </source>
</reference>
<keyword evidence="4" id="KW-1185">Reference proteome</keyword>
<keyword evidence="2" id="KW-0472">Membrane</keyword>
<feature type="non-terminal residue" evidence="3">
    <location>
        <position position="84"/>
    </location>
</feature>
<name>A0A2B7ZCS9_9EURO</name>
<proteinExistence type="predicted"/>
<accession>A0A2B7ZCS9</accession>
<evidence type="ECO:0000313" key="4">
    <source>
        <dbReference type="Proteomes" id="UP000226031"/>
    </source>
</evidence>
<keyword evidence="2" id="KW-1133">Transmembrane helix</keyword>
<sequence>MVNWVAVGAAAVGLVVCVPMHVQKFLWAREERAYMLKKRTEESERKKEAERKERERESRQAARGVGGGSGVAEEAGEAAEARGA</sequence>
<organism evidence="3 4">
    <name type="scientific">[Emmonsia] crescens</name>
    <dbReference type="NCBI Taxonomy" id="73230"/>
    <lineage>
        <taxon>Eukaryota</taxon>
        <taxon>Fungi</taxon>
        <taxon>Dikarya</taxon>
        <taxon>Ascomycota</taxon>
        <taxon>Pezizomycotina</taxon>
        <taxon>Eurotiomycetes</taxon>
        <taxon>Eurotiomycetidae</taxon>
        <taxon>Onygenales</taxon>
        <taxon>Ajellomycetaceae</taxon>
        <taxon>Emergomyces</taxon>
    </lineage>
</organism>